<evidence type="ECO:0000313" key="2">
    <source>
        <dbReference type="Proteomes" id="UP001596516"/>
    </source>
</evidence>
<evidence type="ECO:0000313" key="1">
    <source>
        <dbReference type="EMBL" id="MFC7703656.1"/>
    </source>
</evidence>
<sequence length="262" mass="30018">MTDQSIILYSTPTSGTGSLVRIIEALNGGRMTFVRYFRDVLQGLSREEIERTVPPKTGHILLHNSAGRFNRKMPLADYRFLVNFRDPRDRLCNIYHWQFSHPAAHETEAETRARRERVRAQGIDAWILSRLETPAERRFYDTYFWLLEQAPAENVLLATYARLCCDFDGLIASLITFTGFTPDARCEKALALERPEALAGNPRWIGNKWEGSDILPGRHLHELQPETIAQLNSYFAPVLRKMARHDPQFADQYLAGVAARDA</sequence>
<comment type="caution">
    <text evidence="1">The sequence shown here is derived from an EMBL/GenBank/DDBJ whole genome shotgun (WGS) entry which is preliminary data.</text>
</comment>
<proteinExistence type="predicted"/>
<dbReference type="RefSeq" id="WP_377400359.1">
    <property type="nucleotide sequence ID" value="NZ_JBHTFQ010000002.1"/>
</dbReference>
<gene>
    <name evidence="1" type="ORF">ACFQXB_05550</name>
</gene>
<reference evidence="2" key="1">
    <citation type="journal article" date="2019" name="Int. J. Syst. Evol. Microbiol.">
        <title>The Global Catalogue of Microorganisms (GCM) 10K type strain sequencing project: providing services to taxonomists for standard genome sequencing and annotation.</title>
        <authorList>
            <consortium name="The Broad Institute Genomics Platform"/>
            <consortium name="The Broad Institute Genome Sequencing Center for Infectious Disease"/>
            <person name="Wu L."/>
            <person name="Ma J."/>
        </authorList>
    </citation>
    <scope>NUCLEOTIDE SEQUENCE [LARGE SCALE GENOMIC DNA]</scope>
    <source>
        <strain evidence="2">CGMCC 1.12750</strain>
    </source>
</reference>
<dbReference type="EMBL" id="JBHTFQ010000002">
    <property type="protein sequence ID" value="MFC7703656.1"/>
    <property type="molecule type" value="Genomic_DNA"/>
</dbReference>
<name>A0ABW2UG61_9RHOB</name>
<dbReference type="Proteomes" id="UP001596516">
    <property type="component" value="Unassembled WGS sequence"/>
</dbReference>
<keyword evidence="2" id="KW-1185">Reference proteome</keyword>
<organism evidence="1 2">
    <name type="scientific">Plastorhodobacter daqingensis</name>
    <dbReference type="NCBI Taxonomy" id="1387281"/>
    <lineage>
        <taxon>Bacteria</taxon>
        <taxon>Pseudomonadati</taxon>
        <taxon>Pseudomonadota</taxon>
        <taxon>Alphaproteobacteria</taxon>
        <taxon>Rhodobacterales</taxon>
        <taxon>Paracoccaceae</taxon>
        <taxon>Plastorhodobacter</taxon>
    </lineage>
</organism>
<dbReference type="SUPFAM" id="SSF52540">
    <property type="entry name" value="P-loop containing nucleoside triphosphate hydrolases"/>
    <property type="match status" value="1"/>
</dbReference>
<dbReference type="InterPro" id="IPR027417">
    <property type="entry name" value="P-loop_NTPase"/>
</dbReference>
<protein>
    <recommendedName>
        <fullName evidence="3">Sulfotransferase domain-containing protein</fullName>
    </recommendedName>
</protein>
<evidence type="ECO:0008006" key="3">
    <source>
        <dbReference type="Google" id="ProtNLM"/>
    </source>
</evidence>
<dbReference type="Gene3D" id="3.40.50.300">
    <property type="entry name" value="P-loop containing nucleotide triphosphate hydrolases"/>
    <property type="match status" value="1"/>
</dbReference>
<accession>A0ABW2UG61</accession>